<protein>
    <submittedName>
        <fullName evidence="1">Pimelyl-ACP methyl ester esterase</fullName>
    </submittedName>
</protein>
<proteinExistence type="predicted"/>
<dbReference type="Proteomes" id="UP000652074">
    <property type="component" value="Unassembled WGS sequence"/>
</dbReference>
<organism evidence="1 2">
    <name type="scientific">Aromatoleum petrolei</name>
    <dbReference type="NCBI Taxonomy" id="76116"/>
    <lineage>
        <taxon>Bacteria</taxon>
        <taxon>Pseudomonadati</taxon>
        <taxon>Pseudomonadota</taxon>
        <taxon>Betaproteobacteria</taxon>
        <taxon>Rhodocyclales</taxon>
        <taxon>Rhodocyclaceae</taxon>
        <taxon>Aromatoleum</taxon>
    </lineage>
</organism>
<name>A0ABX1MY01_9RHOO</name>
<evidence type="ECO:0000313" key="1">
    <source>
        <dbReference type="EMBL" id="NMF91546.1"/>
    </source>
</evidence>
<evidence type="ECO:0000313" key="2">
    <source>
        <dbReference type="Proteomes" id="UP000652074"/>
    </source>
</evidence>
<comment type="caution">
    <text evidence="1">The sequence shown here is derived from an EMBL/GenBank/DDBJ whole genome shotgun (WGS) entry which is preliminary data.</text>
</comment>
<sequence>MSALPLVLLHGWGLTPNVWAGLRDALPSRVVTLA</sequence>
<dbReference type="SUPFAM" id="SSF53474">
    <property type="entry name" value="alpha/beta-Hydrolases"/>
    <property type="match status" value="1"/>
</dbReference>
<dbReference type="InterPro" id="IPR029058">
    <property type="entry name" value="AB_hydrolase_fold"/>
</dbReference>
<accession>A0ABX1MY01</accession>
<reference evidence="1 2" key="1">
    <citation type="submission" date="2019-12" db="EMBL/GenBank/DDBJ databases">
        <title>Comparative genomics gives insights into the taxonomy of the Azoarcus-Aromatoleum group and reveals separate origins of nif in the plant-associated Azoarcus and non-plant-associated Aromatoleum sub-groups.</title>
        <authorList>
            <person name="Lafos M."/>
            <person name="Maluk M."/>
            <person name="Batista M."/>
            <person name="Junghare M."/>
            <person name="Carmona M."/>
            <person name="Faoro H."/>
            <person name="Cruz L.M."/>
            <person name="Battistoni F."/>
            <person name="De Souza E."/>
            <person name="Pedrosa F."/>
            <person name="Chen W.-M."/>
            <person name="Poole P.S."/>
            <person name="Dixon R.A."/>
            <person name="James E.K."/>
        </authorList>
    </citation>
    <scope>NUCLEOTIDE SEQUENCE [LARGE SCALE GENOMIC DNA]</scope>
    <source>
        <strain evidence="1 2">ToN1</strain>
    </source>
</reference>
<gene>
    <name evidence="1" type="ORF">GPA26_24095</name>
</gene>
<keyword evidence="2" id="KW-1185">Reference proteome</keyword>
<dbReference type="EMBL" id="WTVR01000094">
    <property type="protein sequence ID" value="NMF91546.1"/>
    <property type="molecule type" value="Genomic_DNA"/>
</dbReference>
<feature type="non-terminal residue" evidence="1">
    <location>
        <position position="34"/>
    </location>
</feature>